<comment type="cofactor">
    <cofactor evidence="1">
        <name>heme</name>
        <dbReference type="ChEBI" id="CHEBI:30413"/>
    </cofactor>
</comment>
<comment type="pathway">
    <text evidence="4">Carbohydrate metabolism; tricarboxylic acid cycle.</text>
</comment>
<dbReference type="InterPro" id="IPR000701">
    <property type="entry name" value="SuccDH_FuR_B_TM-su"/>
</dbReference>
<feature type="transmembrane region" description="Helical" evidence="15">
    <location>
        <begin position="38"/>
        <end position="60"/>
    </location>
</feature>
<keyword evidence="12 15" id="KW-1133">Transmembrane helix</keyword>
<dbReference type="SUPFAM" id="SSF81343">
    <property type="entry name" value="Fumarate reductase respiratory complex transmembrane subunits"/>
    <property type="match status" value="1"/>
</dbReference>
<evidence type="ECO:0000256" key="13">
    <source>
        <dbReference type="ARBA" id="ARBA00023004"/>
    </source>
</evidence>
<name>A0ABQ3BSD9_9GAMM</name>
<keyword evidence="9 15" id="KW-0812">Transmembrane</keyword>
<proteinExistence type="predicted"/>
<evidence type="ECO:0000256" key="8">
    <source>
        <dbReference type="ARBA" id="ARBA00022617"/>
    </source>
</evidence>
<organism evidence="16 17">
    <name type="scientific">Cognatilysobacter xinjiangensis</name>
    <dbReference type="NCBI Taxonomy" id="546892"/>
    <lineage>
        <taxon>Bacteria</taxon>
        <taxon>Pseudomonadati</taxon>
        <taxon>Pseudomonadota</taxon>
        <taxon>Gammaproteobacteria</taxon>
        <taxon>Lysobacterales</taxon>
        <taxon>Lysobacteraceae</taxon>
        <taxon>Cognatilysobacter</taxon>
    </lineage>
</organism>
<dbReference type="InterPro" id="IPR034804">
    <property type="entry name" value="SQR/QFR_C/D"/>
</dbReference>
<keyword evidence="11" id="KW-0249">Electron transport</keyword>
<evidence type="ECO:0000256" key="3">
    <source>
        <dbReference type="ARBA" id="ARBA00004141"/>
    </source>
</evidence>
<evidence type="ECO:0000256" key="7">
    <source>
        <dbReference type="ARBA" id="ARBA00022532"/>
    </source>
</evidence>
<dbReference type="NCBIfam" id="TIGR02968">
    <property type="entry name" value="succ_dehyd_anc"/>
    <property type="match status" value="1"/>
</dbReference>
<dbReference type="Gene3D" id="1.20.1300.10">
    <property type="entry name" value="Fumarate reductase/succinate dehydrogenase, transmembrane subunit"/>
    <property type="match status" value="1"/>
</dbReference>
<feature type="transmembrane region" description="Helical" evidence="15">
    <location>
        <begin position="109"/>
        <end position="134"/>
    </location>
</feature>
<evidence type="ECO:0000256" key="9">
    <source>
        <dbReference type="ARBA" id="ARBA00022692"/>
    </source>
</evidence>
<sequence>MSTTNEGRRPPTLRHPLKVARGLGSAKDGTHHFLVQRVTAVALVLLSIYAVGLVISLVGADFATVRARVGHPVNATLLIAFLVANFWHARLGLQVVVEDYVHTALRYSLLQLFIVFACWIAGLASVLAVVRVMLGA</sequence>
<feature type="transmembrane region" description="Helical" evidence="15">
    <location>
        <begin position="72"/>
        <end position="89"/>
    </location>
</feature>
<evidence type="ECO:0000256" key="5">
    <source>
        <dbReference type="ARBA" id="ARBA00019425"/>
    </source>
</evidence>
<evidence type="ECO:0000256" key="1">
    <source>
        <dbReference type="ARBA" id="ARBA00001971"/>
    </source>
</evidence>
<keyword evidence="6" id="KW-0813">Transport</keyword>
<reference evidence="17" key="1">
    <citation type="journal article" date="2019" name="Int. J. Syst. Evol. Microbiol.">
        <title>The Global Catalogue of Microorganisms (GCM) 10K type strain sequencing project: providing services to taxonomists for standard genome sequencing and annotation.</title>
        <authorList>
            <consortium name="The Broad Institute Genomics Platform"/>
            <consortium name="The Broad Institute Genome Sequencing Center for Infectious Disease"/>
            <person name="Wu L."/>
            <person name="Ma J."/>
        </authorList>
    </citation>
    <scope>NUCLEOTIDE SEQUENCE [LARGE SCALE GENOMIC DNA]</scope>
    <source>
        <strain evidence="17">KCTC 22558</strain>
    </source>
</reference>
<keyword evidence="13" id="KW-0408">Iron</keyword>
<dbReference type="InterPro" id="IPR014312">
    <property type="entry name" value="Succ_DH_anchor"/>
</dbReference>
<comment type="function">
    <text evidence="2">Membrane-anchoring subunit of succinate dehydrogenase (SDH).</text>
</comment>
<evidence type="ECO:0000256" key="6">
    <source>
        <dbReference type="ARBA" id="ARBA00022448"/>
    </source>
</evidence>
<evidence type="ECO:0000256" key="15">
    <source>
        <dbReference type="SAM" id="Phobius"/>
    </source>
</evidence>
<comment type="caution">
    <text evidence="16">The sequence shown here is derived from an EMBL/GenBank/DDBJ whole genome shotgun (WGS) entry which is preliminary data.</text>
</comment>
<keyword evidence="7" id="KW-0816">Tricarboxylic acid cycle</keyword>
<evidence type="ECO:0000256" key="10">
    <source>
        <dbReference type="ARBA" id="ARBA00022723"/>
    </source>
</evidence>
<evidence type="ECO:0000256" key="4">
    <source>
        <dbReference type="ARBA" id="ARBA00005163"/>
    </source>
</evidence>
<evidence type="ECO:0000256" key="11">
    <source>
        <dbReference type="ARBA" id="ARBA00022982"/>
    </source>
</evidence>
<evidence type="ECO:0000256" key="12">
    <source>
        <dbReference type="ARBA" id="ARBA00022989"/>
    </source>
</evidence>
<dbReference type="EMBL" id="BMXY01000001">
    <property type="protein sequence ID" value="GGZ55618.1"/>
    <property type="molecule type" value="Genomic_DNA"/>
</dbReference>
<evidence type="ECO:0000256" key="14">
    <source>
        <dbReference type="ARBA" id="ARBA00023136"/>
    </source>
</evidence>
<evidence type="ECO:0000256" key="2">
    <source>
        <dbReference type="ARBA" id="ARBA00004050"/>
    </source>
</evidence>
<gene>
    <name evidence="16" type="primary">sdhD</name>
    <name evidence="16" type="ORF">GCM10008101_06290</name>
</gene>
<dbReference type="CDD" id="cd03495">
    <property type="entry name" value="SQR_TypeC_SdhD_like"/>
    <property type="match status" value="1"/>
</dbReference>
<evidence type="ECO:0000313" key="17">
    <source>
        <dbReference type="Proteomes" id="UP000643403"/>
    </source>
</evidence>
<comment type="subcellular location">
    <subcellularLocation>
        <location evidence="3">Membrane</location>
        <topology evidence="3">Multi-pass membrane protein</topology>
    </subcellularLocation>
</comment>
<keyword evidence="14 15" id="KW-0472">Membrane</keyword>
<dbReference type="Pfam" id="PF01127">
    <property type="entry name" value="Sdh_cyt"/>
    <property type="match status" value="1"/>
</dbReference>
<evidence type="ECO:0000313" key="16">
    <source>
        <dbReference type="EMBL" id="GGZ55618.1"/>
    </source>
</evidence>
<dbReference type="RefSeq" id="WP_189446913.1">
    <property type="nucleotide sequence ID" value="NZ_BMXY01000001.1"/>
</dbReference>
<dbReference type="Proteomes" id="UP000643403">
    <property type="component" value="Unassembled WGS sequence"/>
</dbReference>
<keyword evidence="8" id="KW-0349">Heme</keyword>
<accession>A0ABQ3BSD9</accession>
<keyword evidence="10" id="KW-0479">Metal-binding</keyword>
<keyword evidence="17" id="KW-1185">Reference proteome</keyword>
<protein>
    <recommendedName>
        <fullName evidence="5">Succinate dehydrogenase hydrophobic membrane anchor subunit</fullName>
    </recommendedName>
</protein>